<sequence length="111" mass="12871">MEGLGGERKRVKRQHGDDNGKERQDFETKLNLELLSKYLPKFDQLSANFPLITAYIRIFQQSLNLMDLEQIEMDLSLKVEADQAAGYLEFVQCVTEIKCSNNEQQGTTLRW</sequence>
<accession>A0A3M7QGQ6</accession>
<gene>
    <name evidence="2" type="ORF">BpHYR1_038122</name>
</gene>
<reference evidence="2 3" key="1">
    <citation type="journal article" date="2018" name="Sci. Rep.">
        <title>Genomic signatures of local adaptation to the degree of environmental predictability in rotifers.</title>
        <authorList>
            <person name="Franch-Gras L."/>
            <person name="Hahn C."/>
            <person name="Garcia-Roger E.M."/>
            <person name="Carmona M.J."/>
            <person name="Serra M."/>
            <person name="Gomez A."/>
        </authorList>
    </citation>
    <scope>NUCLEOTIDE SEQUENCE [LARGE SCALE GENOMIC DNA]</scope>
    <source>
        <strain evidence="2">HYR1</strain>
    </source>
</reference>
<dbReference type="Proteomes" id="UP000276133">
    <property type="component" value="Unassembled WGS sequence"/>
</dbReference>
<dbReference type="EMBL" id="REGN01006148">
    <property type="protein sequence ID" value="RNA10626.1"/>
    <property type="molecule type" value="Genomic_DNA"/>
</dbReference>
<comment type="caution">
    <text evidence="2">The sequence shown here is derived from an EMBL/GenBank/DDBJ whole genome shotgun (WGS) entry which is preliminary data.</text>
</comment>
<evidence type="ECO:0000256" key="1">
    <source>
        <dbReference type="SAM" id="MobiDB-lite"/>
    </source>
</evidence>
<proteinExistence type="predicted"/>
<organism evidence="2 3">
    <name type="scientific">Brachionus plicatilis</name>
    <name type="common">Marine rotifer</name>
    <name type="synonym">Brachionus muelleri</name>
    <dbReference type="NCBI Taxonomy" id="10195"/>
    <lineage>
        <taxon>Eukaryota</taxon>
        <taxon>Metazoa</taxon>
        <taxon>Spiralia</taxon>
        <taxon>Gnathifera</taxon>
        <taxon>Rotifera</taxon>
        <taxon>Eurotatoria</taxon>
        <taxon>Monogononta</taxon>
        <taxon>Pseudotrocha</taxon>
        <taxon>Ploima</taxon>
        <taxon>Brachionidae</taxon>
        <taxon>Brachionus</taxon>
    </lineage>
</organism>
<evidence type="ECO:0000313" key="2">
    <source>
        <dbReference type="EMBL" id="RNA10626.1"/>
    </source>
</evidence>
<protein>
    <submittedName>
        <fullName evidence="2">Uncharacterized protein</fullName>
    </submittedName>
</protein>
<keyword evidence="3" id="KW-1185">Reference proteome</keyword>
<dbReference type="AlphaFoldDB" id="A0A3M7QGQ6"/>
<feature type="region of interest" description="Disordered" evidence="1">
    <location>
        <begin position="1"/>
        <end position="24"/>
    </location>
</feature>
<evidence type="ECO:0000313" key="3">
    <source>
        <dbReference type="Proteomes" id="UP000276133"/>
    </source>
</evidence>
<name>A0A3M7QGQ6_BRAPC</name>